<evidence type="ECO:0000256" key="5">
    <source>
        <dbReference type="ARBA" id="ARBA00022729"/>
    </source>
</evidence>
<feature type="transmembrane region" description="Helical" evidence="8">
    <location>
        <begin position="121"/>
        <end position="141"/>
    </location>
</feature>
<dbReference type="PANTHER" id="PTHR13148:SF0">
    <property type="entry name" value="POST-GPI ATTACHMENT TO PROTEINS FACTOR 3"/>
    <property type="match status" value="1"/>
</dbReference>
<dbReference type="GeneID" id="101240231"/>
<keyword evidence="7 8" id="KW-0472">Membrane</keyword>
<feature type="transmembrane region" description="Helical" evidence="8">
    <location>
        <begin position="153"/>
        <end position="171"/>
    </location>
</feature>
<reference evidence="10" key="1">
    <citation type="submission" date="2025-08" db="UniProtKB">
        <authorList>
            <consortium name="RefSeq"/>
        </authorList>
    </citation>
    <scope>IDENTIFICATION</scope>
</reference>
<sequence length="299" mass="35726">MIVLILLVLPYTVICSLGDKETIFVRCVEKCLKSEAHKNDHSWFQWELNRECQYNCMMIITKAKEKNKMPIFQYFGKWPFYRFMGLQEPAAVIFSVMNCFAHIHCWFIYKGSVKKSFEFYKITQINNVVNIFAWVCAAIFHAKDTILTERLDYFGASLIMSFSILLSVARFSGIHHKLTYTSGLLLLLNLFYHTYTMNFIEFDYSHNMRVMIVLGLVNISFWMVWCFKHSHRHYVWKCVVTMVGTFLFASLELWDFPPIFYTFDAHSLWHLSTVPLTYLWYRFLYDDACYELYERFKLA</sequence>
<evidence type="ECO:0000256" key="8">
    <source>
        <dbReference type="RuleBase" id="RU365066"/>
    </source>
</evidence>
<keyword evidence="4 8" id="KW-0812">Transmembrane</keyword>
<feature type="signal peptide" evidence="8">
    <location>
        <begin position="1"/>
        <end position="18"/>
    </location>
</feature>
<feature type="chain" id="PRO_5044988298" description="Post-GPI attachment to proteins factor 3" evidence="8">
    <location>
        <begin position="19"/>
        <end position="299"/>
    </location>
</feature>
<organism evidence="9 10">
    <name type="scientific">Hydra vulgaris</name>
    <name type="common">Hydra</name>
    <name type="synonym">Hydra attenuata</name>
    <dbReference type="NCBI Taxonomy" id="6087"/>
    <lineage>
        <taxon>Eukaryota</taxon>
        <taxon>Metazoa</taxon>
        <taxon>Cnidaria</taxon>
        <taxon>Hydrozoa</taxon>
        <taxon>Hydroidolina</taxon>
        <taxon>Anthoathecata</taxon>
        <taxon>Aplanulata</taxon>
        <taxon>Hydridae</taxon>
        <taxon>Hydra</taxon>
    </lineage>
</organism>
<dbReference type="RefSeq" id="XP_065665899.1">
    <property type="nucleotide sequence ID" value="XM_065809827.1"/>
</dbReference>
<feature type="transmembrane region" description="Helical" evidence="8">
    <location>
        <begin position="207"/>
        <end position="227"/>
    </location>
</feature>
<evidence type="ECO:0000313" key="10">
    <source>
        <dbReference type="RefSeq" id="XP_065665899.1"/>
    </source>
</evidence>
<evidence type="ECO:0000256" key="6">
    <source>
        <dbReference type="ARBA" id="ARBA00022989"/>
    </source>
</evidence>
<dbReference type="Proteomes" id="UP001652625">
    <property type="component" value="Chromosome 11"/>
</dbReference>
<comment type="function">
    <text evidence="8">Involved in the lipid remodeling steps of GPI-anchor maturation.</text>
</comment>
<evidence type="ECO:0000256" key="2">
    <source>
        <dbReference type="ARBA" id="ARBA00006387"/>
    </source>
</evidence>
<dbReference type="InterPro" id="IPR007217">
    <property type="entry name" value="Per1-like"/>
</dbReference>
<evidence type="ECO:0000256" key="3">
    <source>
        <dbReference type="ARBA" id="ARBA00022502"/>
    </source>
</evidence>
<feature type="transmembrane region" description="Helical" evidence="8">
    <location>
        <begin position="234"/>
        <end position="254"/>
    </location>
</feature>
<feature type="transmembrane region" description="Helical" evidence="8">
    <location>
        <begin position="90"/>
        <end position="109"/>
    </location>
</feature>
<evidence type="ECO:0000256" key="1">
    <source>
        <dbReference type="ARBA" id="ARBA00004127"/>
    </source>
</evidence>
<feature type="transmembrane region" description="Helical" evidence="8">
    <location>
        <begin position="178"/>
        <end position="195"/>
    </location>
</feature>
<protein>
    <recommendedName>
        <fullName evidence="8">Post-GPI attachment to proteins factor 3</fullName>
    </recommendedName>
</protein>
<keyword evidence="5 8" id="KW-0732">Signal</keyword>
<dbReference type="Pfam" id="PF04080">
    <property type="entry name" value="Per1"/>
    <property type="match status" value="1"/>
</dbReference>
<keyword evidence="6 8" id="KW-1133">Transmembrane helix</keyword>
<comment type="similarity">
    <text evidence="2 8">Belongs to the PGAP3 family.</text>
</comment>
<keyword evidence="3 8" id="KW-0337">GPI-anchor biosynthesis</keyword>
<accession>A0ABM4CVC4</accession>
<keyword evidence="8" id="KW-0333">Golgi apparatus</keyword>
<gene>
    <name evidence="10" type="primary">LOC101240231</name>
</gene>
<dbReference type="PANTHER" id="PTHR13148">
    <property type="entry name" value="PER1-RELATED"/>
    <property type="match status" value="1"/>
</dbReference>
<proteinExistence type="inferred from homology"/>
<name>A0ABM4CVC4_HYDVU</name>
<evidence type="ECO:0000256" key="7">
    <source>
        <dbReference type="ARBA" id="ARBA00023136"/>
    </source>
</evidence>
<keyword evidence="9" id="KW-1185">Reference proteome</keyword>
<comment type="subcellular location">
    <subcellularLocation>
        <location evidence="1">Endomembrane system</location>
        <topology evidence="1">Multi-pass membrane protein</topology>
    </subcellularLocation>
    <subcellularLocation>
        <location evidence="8">Golgi apparatus membrane</location>
        <topology evidence="8">Multi-pass membrane protein</topology>
    </subcellularLocation>
</comment>
<feature type="transmembrane region" description="Helical" evidence="8">
    <location>
        <begin position="266"/>
        <end position="285"/>
    </location>
</feature>
<evidence type="ECO:0000313" key="9">
    <source>
        <dbReference type="Proteomes" id="UP001652625"/>
    </source>
</evidence>
<evidence type="ECO:0000256" key="4">
    <source>
        <dbReference type="ARBA" id="ARBA00022692"/>
    </source>
</evidence>